<evidence type="ECO:0000256" key="1">
    <source>
        <dbReference type="SAM" id="SignalP"/>
    </source>
</evidence>
<dbReference type="InterPro" id="IPR007893">
    <property type="entry name" value="Spore_coat_U/FanG"/>
</dbReference>
<feature type="domain" description="Spore coat protein U/FanG" evidence="2">
    <location>
        <begin position="17"/>
        <end position="149"/>
    </location>
</feature>
<reference evidence="3 4" key="1">
    <citation type="submission" date="2019-11" db="EMBL/GenBank/DDBJ databases">
        <title>Novel Deefgea species.</title>
        <authorList>
            <person name="Han J.-H."/>
        </authorList>
    </citation>
    <scope>NUCLEOTIDE SEQUENCE [LARGE SCALE GENOMIC DNA]</scope>
    <source>
        <strain evidence="3 4">LMG 24817</strain>
    </source>
</reference>
<keyword evidence="4" id="KW-1185">Reference proteome</keyword>
<sequence length="153" mass="16482">MPNTIKLFLLSIFFSSLSWGACTVTPPQVTIGQYDPITSINGVRALFFMQIFCSEATGFTVKAGPSQTSGSIQHRQLIGEDPSSLLQYQLCLDPNWGGPCNQVFGIPPDGDAAVGNIPHAGGSALVNFWSIVFGNQPAKPGWHNDYVQIIIEP</sequence>
<dbReference type="EMBL" id="WOFE01000005">
    <property type="protein sequence ID" value="MBM5572151.1"/>
    <property type="molecule type" value="Genomic_DNA"/>
</dbReference>
<evidence type="ECO:0000313" key="3">
    <source>
        <dbReference type="EMBL" id="MBM5572151.1"/>
    </source>
</evidence>
<dbReference type="Pfam" id="PF05229">
    <property type="entry name" value="SCPU"/>
    <property type="match status" value="1"/>
</dbReference>
<organism evidence="3 4">
    <name type="scientific">Deefgea chitinilytica</name>
    <dbReference type="NCBI Taxonomy" id="570276"/>
    <lineage>
        <taxon>Bacteria</taxon>
        <taxon>Pseudomonadati</taxon>
        <taxon>Pseudomonadota</taxon>
        <taxon>Betaproteobacteria</taxon>
        <taxon>Neisseriales</taxon>
        <taxon>Chitinibacteraceae</taxon>
        <taxon>Deefgea</taxon>
    </lineage>
</organism>
<dbReference type="Proteomes" id="UP001195660">
    <property type="component" value="Unassembled WGS sequence"/>
</dbReference>
<evidence type="ECO:0000313" key="4">
    <source>
        <dbReference type="Proteomes" id="UP001195660"/>
    </source>
</evidence>
<dbReference type="PROSITE" id="PS51257">
    <property type="entry name" value="PROKAR_LIPOPROTEIN"/>
    <property type="match status" value="1"/>
</dbReference>
<feature type="signal peptide" evidence="1">
    <location>
        <begin position="1"/>
        <end position="21"/>
    </location>
</feature>
<gene>
    <name evidence="3" type="ORF">GM173_11250</name>
</gene>
<proteinExistence type="predicted"/>
<protein>
    <submittedName>
        <fullName evidence="3">Fimbrial major subunit CsuA/B family protein</fullName>
    </submittedName>
</protein>
<feature type="chain" id="PRO_5046266598" evidence="1">
    <location>
        <begin position="22"/>
        <end position="153"/>
    </location>
</feature>
<evidence type="ECO:0000259" key="2">
    <source>
        <dbReference type="Pfam" id="PF05229"/>
    </source>
</evidence>
<keyword evidence="1" id="KW-0732">Signal</keyword>
<name>A0ABS2CFI5_9NEIS</name>
<accession>A0ABS2CFI5</accession>
<dbReference type="RefSeq" id="WP_203571482.1">
    <property type="nucleotide sequence ID" value="NZ_WOFE01000005.1"/>
</dbReference>
<comment type="caution">
    <text evidence="3">The sequence shown here is derived from an EMBL/GenBank/DDBJ whole genome shotgun (WGS) entry which is preliminary data.</text>
</comment>